<evidence type="ECO:0000259" key="3">
    <source>
        <dbReference type="PROSITE" id="PS50893"/>
    </source>
</evidence>
<keyword evidence="5" id="KW-1185">Reference proteome</keyword>
<dbReference type="CDD" id="cd03255">
    <property type="entry name" value="ABC_MJ0796_LolCDE_FtsE"/>
    <property type="match status" value="1"/>
</dbReference>
<gene>
    <name evidence="4" type="ORF">KQI42_00985</name>
</gene>
<sequence>MLLKMENIGKIYESKYQRCIALEEISLEVGVNEFIIIMGPSGCGKTTLLNILGLITSPTSGKYTIRDELVNNMSFKKKANLRNNLFGYLLQDFALIENDTVINNILLPMKYSDKKFLLKTKEERAKGLASSAGINTKLNQKVKNLSVGQRQRVAFCRALINMPKIILADEPTGSLDSQNSEELIKNLLEFHKRGNSVIMVTHNLEYANIGSRLITMKDGHIEY</sequence>
<dbReference type="PROSITE" id="PS00211">
    <property type="entry name" value="ABC_TRANSPORTER_1"/>
    <property type="match status" value="1"/>
</dbReference>
<accession>A0ABS6E0Y5</accession>
<dbReference type="PANTHER" id="PTHR42798:SF7">
    <property type="entry name" value="ALPHA-D-RIBOSE 1-METHYLPHOSPHONATE 5-TRIPHOSPHATE SYNTHASE SUBUNIT PHNL"/>
    <property type="match status" value="1"/>
</dbReference>
<dbReference type="GO" id="GO:0005524">
    <property type="term" value="F:ATP binding"/>
    <property type="evidence" value="ECO:0007669"/>
    <property type="project" value="UniProtKB-KW"/>
</dbReference>
<keyword evidence="4" id="KW-0067">ATP-binding</keyword>
<evidence type="ECO:0000313" key="5">
    <source>
        <dbReference type="Proteomes" id="UP000749471"/>
    </source>
</evidence>
<protein>
    <submittedName>
        <fullName evidence="4">ABC transporter ATP-binding protein</fullName>
    </submittedName>
</protein>
<dbReference type="Proteomes" id="UP000749471">
    <property type="component" value="Unassembled WGS sequence"/>
</dbReference>
<organism evidence="4 5">
    <name type="scientific">Tissierella simiarum</name>
    <dbReference type="NCBI Taxonomy" id="2841534"/>
    <lineage>
        <taxon>Bacteria</taxon>
        <taxon>Bacillati</taxon>
        <taxon>Bacillota</taxon>
        <taxon>Tissierellia</taxon>
        <taxon>Tissierellales</taxon>
        <taxon>Tissierellaceae</taxon>
        <taxon>Tissierella</taxon>
    </lineage>
</organism>
<feature type="domain" description="ABC transporter" evidence="3">
    <location>
        <begin position="3"/>
        <end position="223"/>
    </location>
</feature>
<dbReference type="EMBL" id="JAHLPM010000001">
    <property type="protein sequence ID" value="MBU5436559.1"/>
    <property type="molecule type" value="Genomic_DNA"/>
</dbReference>
<evidence type="ECO:0000256" key="1">
    <source>
        <dbReference type="ARBA" id="ARBA00005417"/>
    </source>
</evidence>
<name>A0ABS6E0Y5_9FIRM</name>
<keyword evidence="2" id="KW-0813">Transport</keyword>
<dbReference type="PROSITE" id="PS50893">
    <property type="entry name" value="ABC_TRANSPORTER_2"/>
    <property type="match status" value="1"/>
</dbReference>
<dbReference type="InterPro" id="IPR003593">
    <property type="entry name" value="AAA+_ATPase"/>
</dbReference>
<keyword evidence="4" id="KW-0547">Nucleotide-binding</keyword>
<dbReference type="SMART" id="SM00382">
    <property type="entry name" value="AAA"/>
    <property type="match status" value="1"/>
</dbReference>
<evidence type="ECO:0000313" key="4">
    <source>
        <dbReference type="EMBL" id="MBU5436559.1"/>
    </source>
</evidence>
<dbReference type="InterPro" id="IPR017871">
    <property type="entry name" value="ABC_transporter-like_CS"/>
</dbReference>
<dbReference type="InterPro" id="IPR017911">
    <property type="entry name" value="MacB-like_ATP-bd"/>
</dbReference>
<dbReference type="RefSeq" id="WP_216515865.1">
    <property type="nucleotide sequence ID" value="NZ_JAHLPM010000001.1"/>
</dbReference>
<proteinExistence type="inferred from homology"/>
<reference evidence="4 5" key="1">
    <citation type="submission" date="2021-06" db="EMBL/GenBank/DDBJ databases">
        <authorList>
            <person name="Sun Q."/>
            <person name="Li D."/>
        </authorList>
    </citation>
    <scope>NUCLEOTIDE SEQUENCE [LARGE SCALE GENOMIC DNA]</scope>
    <source>
        <strain evidence="4 5">MSJ-40</strain>
    </source>
</reference>
<dbReference type="PANTHER" id="PTHR42798">
    <property type="entry name" value="LIPOPROTEIN-RELEASING SYSTEM ATP-BINDING PROTEIN LOLD"/>
    <property type="match status" value="1"/>
</dbReference>
<dbReference type="InterPro" id="IPR003439">
    <property type="entry name" value="ABC_transporter-like_ATP-bd"/>
</dbReference>
<comment type="caution">
    <text evidence="4">The sequence shown here is derived from an EMBL/GenBank/DDBJ whole genome shotgun (WGS) entry which is preliminary data.</text>
</comment>
<dbReference type="Pfam" id="PF00005">
    <property type="entry name" value="ABC_tran"/>
    <property type="match status" value="1"/>
</dbReference>
<comment type="similarity">
    <text evidence="1">Belongs to the ABC transporter superfamily.</text>
</comment>
<evidence type="ECO:0000256" key="2">
    <source>
        <dbReference type="ARBA" id="ARBA00022448"/>
    </source>
</evidence>